<dbReference type="EMBL" id="UYWY01007574">
    <property type="protein sequence ID" value="VDM30164.1"/>
    <property type="molecule type" value="Genomic_DNA"/>
</dbReference>
<feature type="compositionally biased region" description="Basic and acidic residues" evidence="1">
    <location>
        <begin position="72"/>
        <end position="86"/>
    </location>
</feature>
<sequence length="110" mass="12169">MKARMKSDEELGLRRAASDRMSMPVERSITSRRLRHQLSLSEHSPRSNTVQDGKQSCADQAAAKDTITPKAPTDRSLKSVHSDSDVKQGNLSPSSYNPPSMSSFSHRKSL</sequence>
<feature type="compositionally biased region" description="Basic and acidic residues" evidence="1">
    <location>
        <begin position="1"/>
        <end position="18"/>
    </location>
</feature>
<accession>A0A183U7H7</accession>
<dbReference type="WBParaSite" id="TCNE_0000444701-mRNA-1">
    <property type="protein sequence ID" value="TCNE_0000444701-mRNA-1"/>
    <property type="gene ID" value="TCNE_0000444701"/>
</dbReference>
<reference evidence="2 3" key="2">
    <citation type="submission" date="2018-11" db="EMBL/GenBank/DDBJ databases">
        <authorList>
            <consortium name="Pathogen Informatics"/>
        </authorList>
    </citation>
    <scope>NUCLEOTIDE SEQUENCE [LARGE SCALE GENOMIC DNA]</scope>
</reference>
<feature type="compositionally biased region" description="Low complexity" evidence="1">
    <location>
        <begin position="92"/>
        <end position="104"/>
    </location>
</feature>
<proteinExistence type="predicted"/>
<gene>
    <name evidence="2" type="ORF">TCNE_LOCUS4447</name>
</gene>
<protein>
    <submittedName>
        <fullName evidence="4">DUF4005 domain-containing protein</fullName>
    </submittedName>
</protein>
<dbReference type="Proteomes" id="UP000050794">
    <property type="component" value="Unassembled WGS sequence"/>
</dbReference>
<feature type="region of interest" description="Disordered" evidence="1">
    <location>
        <begin position="1"/>
        <end position="110"/>
    </location>
</feature>
<feature type="compositionally biased region" description="Polar residues" evidence="1">
    <location>
        <begin position="38"/>
        <end position="58"/>
    </location>
</feature>
<organism evidence="3 4">
    <name type="scientific">Toxocara canis</name>
    <name type="common">Canine roundworm</name>
    <dbReference type="NCBI Taxonomy" id="6265"/>
    <lineage>
        <taxon>Eukaryota</taxon>
        <taxon>Metazoa</taxon>
        <taxon>Ecdysozoa</taxon>
        <taxon>Nematoda</taxon>
        <taxon>Chromadorea</taxon>
        <taxon>Rhabditida</taxon>
        <taxon>Spirurina</taxon>
        <taxon>Ascaridomorpha</taxon>
        <taxon>Ascaridoidea</taxon>
        <taxon>Toxocaridae</taxon>
        <taxon>Toxocara</taxon>
    </lineage>
</organism>
<evidence type="ECO:0000313" key="3">
    <source>
        <dbReference type="Proteomes" id="UP000050794"/>
    </source>
</evidence>
<evidence type="ECO:0000313" key="4">
    <source>
        <dbReference type="WBParaSite" id="TCNE_0000444701-mRNA-1"/>
    </source>
</evidence>
<dbReference type="AlphaFoldDB" id="A0A183U7H7"/>
<name>A0A183U7H7_TOXCA</name>
<evidence type="ECO:0000313" key="2">
    <source>
        <dbReference type="EMBL" id="VDM30164.1"/>
    </source>
</evidence>
<reference evidence="4" key="1">
    <citation type="submission" date="2016-06" db="UniProtKB">
        <authorList>
            <consortium name="WormBaseParasite"/>
        </authorList>
    </citation>
    <scope>IDENTIFICATION</scope>
</reference>
<evidence type="ECO:0000256" key="1">
    <source>
        <dbReference type="SAM" id="MobiDB-lite"/>
    </source>
</evidence>
<keyword evidence="3" id="KW-1185">Reference proteome</keyword>